<reference evidence="2 3" key="1">
    <citation type="submission" date="2013-11" db="EMBL/GenBank/DDBJ databases">
        <title>The Genome Sequence of Phytophthora parasitica P1569.</title>
        <authorList>
            <consortium name="The Broad Institute Genomics Platform"/>
            <person name="Russ C."/>
            <person name="Tyler B."/>
            <person name="Panabieres F."/>
            <person name="Shan W."/>
            <person name="Tripathy S."/>
            <person name="Grunwald N."/>
            <person name="Machado M."/>
            <person name="Johnson C.S."/>
            <person name="Arredondo F."/>
            <person name="Hong C."/>
            <person name="Coffey M."/>
            <person name="Young S.K."/>
            <person name="Zeng Q."/>
            <person name="Gargeya S."/>
            <person name="Fitzgerald M."/>
            <person name="Abouelleil A."/>
            <person name="Alvarado L."/>
            <person name="Chapman S.B."/>
            <person name="Gainer-Dewar J."/>
            <person name="Goldberg J."/>
            <person name="Griggs A."/>
            <person name="Gujja S."/>
            <person name="Hansen M."/>
            <person name="Howarth C."/>
            <person name="Imamovic A."/>
            <person name="Ireland A."/>
            <person name="Larimer J."/>
            <person name="McCowan C."/>
            <person name="Murphy C."/>
            <person name="Pearson M."/>
            <person name="Poon T.W."/>
            <person name="Priest M."/>
            <person name="Roberts A."/>
            <person name="Saif S."/>
            <person name="Shea T."/>
            <person name="Sykes S."/>
            <person name="Wortman J."/>
            <person name="Nusbaum C."/>
            <person name="Birren B."/>
        </authorList>
    </citation>
    <scope>NUCLEOTIDE SEQUENCE [LARGE SCALE GENOMIC DNA]</scope>
    <source>
        <strain evidence="2 3">P1569</strain>
    </source>
</reference>
<gene>
    <name evidence="2" type="ORF">F443_07447</name>
</gene>
<evidence type="ECO:0000313" key="3">
    <source>
        <dbReference type="Proteomes" id="UP000018721"/>
    </source>
</evidence>
<name>V9FDP1_PHYNI</name>
<protein>
    <submittedName>
        <fullName evidence="2">Uncharacterized protein</fullName>
    </submittedName>
</protein>
<sequence>MSCEKRKDQLSIWDVRQESGNVVMMSSEEKYSLAKTVFDPVFTRLTAEDVKSDSEDDCLDADSIGRSYDADLMREMEVMGAQLHTSERRSRNFKKAPVYYERANPTRETQTRKGASVSPQ</sequence>
<proteinExistence type="predicted"/>
<dbReference type="Proteomes" id="UP000018721">
    <property type="component" value="Unassembled WGS sequence"/>
</dbReference>
<evidence type="ECO:0000313" key="2">
    <source>
        <dbReference type="EMBL" id="ETI48527.1"/>
    </source>
</evidence>
<organism evidence="2 3">
    <name type="scientific">Phytophthora nicotianae P1569</name>
    <dbReference type="NCBI Taxonomy" id="1317065"/>
    <lineage>
        <taxon>Eukaryota</taxon>
        <taxon>Sar</taxon>
        <taxon>Stramenopiles</taxon>
        <taxon>Oomycota</taxon>
        <taxon>Peronosporomycetes</taxon>
        <taxon>Peronosporales</taxon>
        <taxon>Peronosporaceae</taxon>
        <taxon>Phytophthora</taxon>
    </lineage>
</organism>
<accession>V9FDP1</accession>
<evidence type="ECO:0000256" key="1">
    <source>
        <dbReference type="SAM" id="MobiDB-lite"/>
    </source>
</evidence>
<comment type="caution">
    <text evidence="2">The sequence shown here is derived from an EMBL/GenBank/DDBJ whole genome shotgun (WGS) entry which is preliminary data.</text>
</comment>
<feature type="region of interest" description="Disordered" evidence="1">
    <location>
        <begin position="84"/>
        <end position="120"/>
    </location>
</feature>
<keyword evidence="3" id="KW-1185">Reference proteome</keyword>
<dbReference type="AlphaFoldDB" id="V9FDP1"/>
<dbReference type="HOGENOM" id="CLU_2054304_0_0_1"/>
<dbReference type="EMBL" id="ANIZ01001248">
    <property type="protein sequence ID" value="ETI48527.1"/>
    <property type="molecule type" value="Genomic_DNA"/>
</dbReference>